<organism evidence="8 9">
    <name type="scientific">Bacillus phage AR9</name>
    <dbReference type="NCBI Taxonomy" id="1815509"/>
    <lineage>
        <taxon>Viruses</taxon>
        <taxon>Duplodnaviria</taxon>
        <taxon>Heunggongvirae</taxon>
        <taxon>Uroviricota</taxon>
        <taxon>Caudoviricetes</taxon>
        <taxon>Takahashivirus</taxon>
        <taxon>Bacillus phage PBS1</taxon>
    </lineage>
</organism>
<dbReference type="Proteomes" id="UP000202618">
    <property type="component" value="Segment"/>
</dbReference>
<dbReference type="EMBL" id="KU878088">
    <property type="protein sequence ID" value="AMS01305.1"/>
    <property type="molecule type" value="Genomic_DNA"/>
</dbReference>
<dbReference type="OrthoDB" id="10605at10239"/>
<dbReference type="PROSITE" id="PS51747">
    <property type="entry name" value="CYT_DCMP_DEAMINASES_2"/>
    <property type="match status" value="1"/>
</dbReference>
<dbReference type="InterPro" id="IPR015517">
    <property type="entry name" value="dCMP_deaminase-rel"/>
</dbReference>
<sequence length="176" mass="20030">MTNKWDLMYMDIAKRVAIESKCAAKQVGCIIEKDTNILAVGINGTASGKENCCDKFMKRDGKWYKKHSTLGKGMKNIFDPWGWELCEDQEEHHKWSLIHEIHAEMNAIAKAHKNGVSIEGATAYITYSPCFNCAKQLITHGIKHIVFDKEYDGFNETLKLLKNHDVEVININNKGE</sequence>
<dbReference type="Gene3D" id="3.40.140.10">
    <property type="entry name" value="Cytidine Deaminase, domain 2"/>
    <property type="match status" value="1"/>
</dbReference>
<feature type="binding site" evidence="6">
    <location>
        <position position="133"/>
    </location>
    <ligand>
        <name>Zn(2+)</name>
        <dbReference type="ChEBI" id="CHEBI:29105"/>
        <note>catalytic</note>
    </ligand>
</feature>
<dbReference type="KEGG" id="vg:29058939"/>
<dbReference type="GO" id="GO:0004132">
    <property type="term" value="F:dCMP deaminase activity"/>
    <property type="evidence" value="ECO:0007669"/>
    <property type="project" value="InterPro"/>
</dbReference>
<accession>A0A172JIB6</accession>
<feature type="domain" description="CMP/dCMP-type deaminase" evidence="7">
    <location>
        <begin position="4"/>
        <end position="161"/>
    </location>
</feature>
<evidence type="ECO:0000313" key="9">
    <source>
        <dbReference type="Proteomes" id="UP000202618"/>
    </source>
</evidence>
<proteinExistence type="inferred from homology"/>
<comment type="similarity">
    <text evidence="1">Belongs to the cytidine and deoxycytidylate deaminase family.</text>
</comment>
<dbReference type="GO" id="GO:0008270">
    <property type="term" value="F:zinc ion binding"/>
    <property type="evidence" value="ECO:0007669"/>
    <property type="project" value="InterPro"/>
</dbReference>
<evidence type="ECO:0000259" key="7">
    <source>
        <dbReference type="PROSITE" id="PS51747"/>
    </source>
</evidence>
<dbReference type="GeneID" id="29058939"/>
<evidence type="ECO:0000256" key="1">
    <source>
        <dbReference type="ARBA" id="ARBA00006576"/>
    </source>
</evidence>
<protein>
    <submittedName>
        <fullName evidence="8">dCMP deaminase</fullName>
    </submittedName>
</protein>
<feature type="binding site" evidence="6">
    <location>
        <position position="102"/>
    </location>
    <ligand>
        <name>Zn(2+)</name>
        <dbReference type="ChEBI" id="CHEBI:29105"/>
        <note>catalytic</note>
    </ligand>
</feature>
<gene>
    <name evidence="8" type="ORF">AR9_g221</name>
</gene>
<evidence type="ECO:0000313" key="8">
    <source>
        <dbReference type="EMBL" id="AMS01305.1"/>
    </source>
</evidence>
<dbReference type="GO" id="GO:0006220">
    <property type="term" value="P:pyrimidine nucleotide metabolic process"/>
    <property type="evidence" value="ECO:0007669"/>
    <property type="project" value="InterPro"/>
</dbReference>
<keyword evidence="2 6" id="KW-0479">Metal-binding</keyword>
<comment type="cofactor">
    <cofactor evidence="6">
        <name>Zn(2+)</name>
        <dbReference type="ChEBI" id="CHEBI:29105"/>
    </cofactor>
</comment>
<keyword evidence="4 6" id="KW-0862">Zinc</keyword>
<name>A0A172JIB6_BPPB1</name>
<dbReference type="PANTHER" id="PTHR11086">
    <property type="entry name" value="DEOXYCYTIDYLATE DEAMINASE-RELATED"/>
    <property type="match status" value="1"/>
</dbReference>
<dbReference type="InterPro" id="IPR002125">
    <property type="entry name" value="CMP_dCMP_dom"/>
</dbReference>
<evidence type="ECO:0000256" key="6">
    <source>
        <dbReference type="PIRSR" id="PIRSR006019-2"/>
    </source>
</evidence>
<dbReference type="PROSITE" id="PS00903">
    <property type="entry name" value="CYT_DCMP_DEAMINASES_1"/>
    <property type="match status" value="1"/>
</dbReference>
<feature type="active site" description="Proton donor" evidence="5">
    <location>
        <position position="104"/>
    </location>
</feature>
<dbReference type="SUPFAM" id="SSF53927">
    <property type="entry name" value="Cytidine deaminase-like"/>
    <property type="match status" value="1"/>
</dbReference>
<reference evidence="8 9" key="1">
    <citation type="journal article" date="2016" name="Virology">
        <title>The genome of AR9, a giant transducing Bacillus phage encoding two multisubunit RNA polymerases.</title>
        <authorList>
            <person name="Lavysh D."/>
            <person name="Sokolova M."/>
            <person name="Minakhin L."/>
            <person name="Yakunina M."/>
            <person name="Artamonova T."/>
            <person name="Kozyavkin S."/>
            <person name="Makarova K.S."/>
            <person name="Koonin E.V."/>
            <person name="Severinov K."/>
        </authorList>
    </citation>
    <scope>NUCLEOTIDE SEQUENCE [LARGE SCALE GENOMIC DNA]</scope>
</reference>
<dbReference type="PANTHER" id="PTHR11086:SF18">
    <property type="entry name" value="DEOXYCYTIDYLATE DEAMINASE"/>
    <property type="match status" value="1"/>
</dbReference>
<dbReference type="Pfam" id="PF00383">
    <property type="entry name" value="dCMP_cyt_deam_1"/>
    <property type="match status" value="1"/>
</dbReference>
<dbReference type="InterPro" id="IPR016193">
    <property type="entry name" value="Cytidine_deaminase-like"/>
</dbReference>
<dbReference type="RefSeq" id="YP_009283125.1">
    <property type="nucleotide sequence ID" value="NC_031039.1"/>
</dbReference>
<keyword evidence="3" id="KW-0378">Hydrolase</keyword>
<evidence type="ECO:0000256" key="2">
    <source>
        <dbReference type="ARBA" id="ARBA00022723"/>
    </source>
</evidence>
<dbReference type="InterPro" id="IPR016192">
    <property type="entry name" value="APOBEC/CMP_deaminase_Zn-bd"/>
</dbReference>
<evidence type="ECO:0000256" key="5">
    <source>
        <dbReference type="PIRSR" id="PIRSR006019-1"/>
    </source>
</evidence>
<evidence type="ECO:0000256" key="4">
    <source>
        <dbReference type="ARBA" id="ARBA00022833"/>
    </source>
</evidence>
<dbReference type="InterPro" id="IPR016473">
    <property type="entry name" value="dCMP_deaminase"/>
</dbReference>
<evidence type="ECO:0000256" key="3">
    <source>
        <dbReference type="ARBA" id="ARBA00022801"/>
    </source>
</evidence>
<dbReference type="PIRSF" id="PIRSF006019">
    <property type="entry name" value="dCMP_deaminase"/>
    <property type="match status" value="1"/>
</dbReference>
<feature type="binding site" evidence="6">
    <location>
        <position position="130"/>
    </location>
    <ligand>
        <name>Zn(2+)</name>
        <dbReference type="ChEBI" id="CHEBI:29105"/>
        <note>catalytic</note>
    </ligand>
</feature>